<accession>A0A1U9QVN7</accession>
<dbReference type="EMBL" id="CP018047">
    <property type="protein sequence ID" value="AQU68063.1"/>
    <property type="molecule type" value="Genomic_DNA"/>
</dbReference>
<evidence type="ECO:0000313" key="2">
    <source>
        <dbReference type="Proteomes" id="UP000189677"/>
    </source>
</evidence>
<sequence>MYVLHEFTLERFSIGEDSFFWALGACARAIPLLLLSRLFSGFTFYWDTGCAGASYLASRNSQFLTFYGNNNEFSSLRKTGC</sequence>
<evidence type="ECO:0000313" key="1">
    <source>
        <dbReference type="EMBL" id="AQU68063.1"/>
    </source>
</evidence>
<dbReference type="KEGG" id="snw:BBN63_19400"/>
<dbReference type="AlphaFoldDB" id="A0A1U9QVN7"/>
<name>A0A1U9QVN7_STRNV</name>
<reference evidence="1 2" key="1">
    <citation type="submission" date="2016-11" db="EMBL/GenBank/DDBJ databases">
        <title>Complete genome sequence of Streptomyces niveus SCSIO 3406.</title>
        <authorList>
            <person name="Zhu Q."/>
            <person name="Cheng W."/>
            <person name="Song Y."/>
            <person name="Li Q."/>
            <person name="Ju J."/>
        </authorList>
    </citation>
    <scope>NUCLEOTIDE SEQUENCE [LARGE SCALE GENOMIC DNA]</scope>
    <source>
        <strain evidence="1 2">SCSIO 3406</strain>
    </source>
</reference>
<protein>
    <submittedName>
        <fullName evidence="1">Uncharacterized protein</fullName>
    </submittedName>
</protein>
<dbReference type="Proteomes" id="UP000189677">
    <property type="component" value="Chromosome"/>
</dbReference>
<gene>
    <name evidence="1" type="ORF">BBN63_19400</name>
</gene>
<organism evidence="1 2">
    <name type="scientific">Streptomyces niveus</name>
    <name type="common">Streptomyces spheroides</name>
    <dbReference type="NCBI Taxonomy" id="193462"/>
    <lineage>
        <taxon>Bacteria</taxon>
        <taxon>Bacillati</taxon>
        <taxon>Actinomycetota</taxon>
        <taxon>Actinomycetes</taxon>
        <taxon>Kitasatosporales</taxon>
        <taxon>Streptomycetaceae</taxon>
        <taxon>Streptomyces</taxon>
    </lineage>
</organism>
<proteinExistence type="predicted"/>
<keyword evidence="2" id="KW-1185">Reference proteome</keyword>